<dbReference type="InterPro" id="IPR022998">
    <property type="entry name" value="ThiamineP_synth_TenI"/>
</dbReference>
<evidence type="ECO:0000259" key="3">
    <source>
        <dbReference type="Pfam" id="PF02581"/>
    </source>
</evidence>
<proteinExistence type="predicted"/>
<organism evidence="4 5">
    <name type="scientific">Oceanobacillus jeddahense</name>
    <dbReference type="NCBI Taxonomy" id="1462527"/>
    <lineage>
        <taxon>Bacteria</taxon>
        <taxon>Bacillati</taxon>
        <taxon>Bacillota</taxon>
        <taxon>Bacilli</taxon>
        <taxon>Bacillales</taxon>
        <taxon>Bacillaceae</taxon>
        <taxon>Oceanobacillus</taxon>
    </lineage>
</organism>
<evidence type="ECO:0000313" key="5">
    <source>
        <dbReference type="Proteomes" id="UP001059773"/>
    </source>
</evidence>
<dbReference type="EMBL" id="CP101914">
    <property type="protein sequence ID" value="UUI03569.1"/>
    <property type="molecule type" value="Genomic_DNA"/>
</dbReference>
<dbReference type="Pfam" id="PF02581">
    <property type="entry name" value="TMP-TENI"/>
    <property type="match status" value="1"/>
</dbReference>
<name>A0ABY5JTP4_9BACI</name>
<protein>
    <submittedName>
        <fullName evidence="4">Thiamine phosphate synthase</fullName>
    </submittedName>
</protein>
<dbReference type="RefSeq" id="WP_040979441.1">
    <property type="nucleotide sequence ID" value="NZ_CABKTI010000002.1"/>
</dbReference>
<comment type="pathway">
    <text evidence="1">Cofactor biosynthesis; thiamine diphosphate biosynthesis.</text>
</comment>
<dbReference type="PANTHER" id="PTHR20857:SF22">
    <property type="entry name" value="THIAZOLE TAUTOMERASE"/>
    <property type="match status" value="1"/>
</dbReference>
<dbReference type="InterPro" id="IPR013785">
    <property type="entry name" value="Aldolase_TIM"/>
</dbReference>
<keyword evidence="2" id="KW-0784">Thiamine biosynthesis</keyword>
<reference evidence="4" key="1">
    <citation type="submission" date="2022-07" db="EMBL/GenBank/DDBJ databases">
        <title>FELIX.</title>
        <authorList>
            <person name="Wan K.H."/>
            <person name="Park S."/>
            <person name="Lawrence Q."/>
            <person name="Eichenberger J.P."/>
            <person name="Booth B.W."/>
            <person name="Piaggio A.J."/>
            <person name="Chandler J.C."/>
            <person name="Franklin A.B."/>
            <person name="Celniker S.E."/>
        </authorList>
    </citation>
    <scope>NUCLEOTIDE SEQUENCE</scope>
    <source>
        <strain evidence="4">QA-1986 374</strain>
    </source>
</reference>
<keyword evidence="5" id="KW-1185">Reference proteome</keyword>
<dbReference type="Proteomes" id="UP001059773">
    <property type="component" value="Chromosome"/>
</dbReference>
<evidence type="ECO:0000313" key="4">
    <source>
        <dbReference type="EMBL" id="UUI03569.1"/>
    </source>
</evidence>
<feature type="domain" description="Thiamine phosphate synthase/TenI" evidence="3">
    <location>
        <begin position="15"/>
        <end position="180"/>
    </location>
</feature>
<dbReference type="PANTHER" id="PTHR20857">
    <property type="entry name" value="THIAMINE-PHOSPHATE PYROPHOSPHORYLASE"/>
    <property type="match status" value="1"/>
</dbReference>
<dbReference type="CDD" id="cd00564">
    <property type="entry name" value="TMP_TenI"/>
    <property type="match status" value="1"/>
</dbReference>
<dbReference type="Gene3D" id="3.20.20.70">
    <property type="entry name" value="Aldolase class I"/>
    <property type="match status" value="1"/>
</dbReference>
<dbReference type="SUPFAM" id="SSF51391">
    <property type="entry name" value="Thiamin phosphate synthase"/>
    <property type="match status" value="1"/>
</dbReference>
<dbReference type="InterPro" id="IPR036206">
    <property type="entry name" value="ThiamineP_synth_sf"/>
</dbReference>
<gene>
    <name evidence="4" type="ORF">NP439_02415</name>
</gene>
<evidence type="ECO:0000256" key="1">
    <source>
        <dbReference type="ARBA" id="ARBA00004948"/>
    </source>
</evidence>
<sequence length="203" mass="22024">MDNQLHLISDGSFSGEHLQIVKRIHRNIDYLHIREKNKTAKDILDILEALEGIGFPLAKVIVNDRTDIAVMKQCTGVQLAYHSPSIPLVKGSFPSLRAGKSVHSLSEAKQGQQDGADYLLYGHVYPSASKPNQQPRGLAELREITGMLSTPVFAIGGITPERTKEVIEAGASGVAVMSGVWQADNPVQAVTAFRQALNTWKGG</sequence>
<accession>A0ABY5JTP4</accession>
<evidence type="ECO:0000256" key="2">
    <source>
        <dbReference type="ARBA" id="ARBA00022977"/>
    </source>
</evidence>